<evidence type="ECO:0000313" key="2">
    <source>
        <dbReference type="EMBL" id="PRQ06151.1"/>
    </source>
</evidence>
<feature type="region of interest" description="Disordered" evidence="1">
    <location>
        <begin position="103"/>
        <end position="124"/>
    </location>
</feature>
<comment type="caution">
    <text evidence="2">The sequence shown here is derived from an EMBL/GenBank/DDBJ whole genome shotgun (WGS) entry which is preliminary data.</text>
</comment>
<gene>
    <name evidence="2" type="ORF">ENSA7_41850</name>
</gene>
<name>A0A2S9YM20_9BACT</name>
<reference evidence="2 3" key="1">
    <citation type="submission" date="2018-03" db="EMBL/GenBank/DDBJ databases">
        <title>Draft Genome Sequences of the Obligatory Marine Myxobacteria Enhygromyxa salina SWB007.</title>
        <authorList>
            <person name="Poehlein A."/>
            <person name="Moghaddam J.A."/>
            <person name="Harms H."/>
            <person name="Alanjari M."/>
            <person name="Koenig G.M."/>
            <person name="Daniel R."/>
            <person name="Schaeberle T.F."/>
        </authorList>
    </citation>
    <scope>NUCLEOTIDE SEQUENCE [LARGE SCALE GENOMIC DNA]</scope>
    <source>
        <strain evidence="2 3">SWB007</strain>
    </source>
</reference>
<protein>
    <submittedName>
        <fullName evidence="2">Uncharacterized protein</fullName>
    </submittedName>
</protein>
<organism evidence="2 3">
    <name type="scientific">Enhygromyxa salina</name>
    <dbReference type="NCBI Taxonomy" id="215803"/>
    <lineage>
        <taxon>Bacteria</taxon>
        <taxon>Pseudomonadati</taxon>
        <taxon>Myxococcota</taxon>
        <taxon>Polyangia</taxon>
        <taxon>Nannocystales</taxon>
        <taxon>Nannocystaceae</taxon>
        <taxon>Enhygromyxa</taxon>
    </lineage>
</organism>
<feature type="region of interest" description="Disordered" evidence="1">
    <location>
        <begin position="141"/>
        <end position="182"/>
    </location>
</feature>
<dbReference type="Proteomes" id="UP000238823">
    <property type="component" value="Unassembled WGS sequence"/>
</dbReference>
<evidence type="ECO:0000313" key="3">
    <source>
        <dbReference type="Proteomes" id="UP000238823"/>
    </source>
</evidence>
<evidence type="ECO:0000256" key="1">
    <source>
        <dbReference type="SAM" id="MobiDB-lite"/>
    </source>
</evidence>
<accession>A0A2S9YM20</accession>
<sequence>MHKGDVEYTPSPEDANTMIDIIKIFRRYPTQLTLAAALMTVTGCEIGLHIDGLYPDEQGEDESGGPDTCVHEFDDCLTDAGNDPAAISACHDVLLGCLGEGDEGWAESSSGDEPPPPDDCAEQFDQCLQYNPDPAVCEEEFEACNGGGDDWGSESSDGGEDWGGESGDGGDGGDDGCDPPQPCEEQLDICLQENPEDPDGCFIAFDECLGGEPPPPPTPCDQDLEACLELPVDPELCFFEYDECLGQDPHPPSPCEDQLDACMEDNPMDPDGCLIGFEECMGNDPAPPDECEQDFDQCVYNALDDADLLLCEAQFDACLEP</sequence>
<dbReference type="AlphaFoldDB" id="A0A2S9YM20"/>
<proteinExistence type="predicted"/>
<dbReference type="EMBL" id="PVNL01000083">
    <property type="protein sequence ID" value="PRQ06151.1"/>
    <property type="molecule type" value="Genomic_DNA"/>
</dbReference>